<protein>
    <submittedName>
        <fullName evidence="2">Uncharacterized protein</fullName>
    </submittedName>
</protein>
<comment type="caution">
    <text evidence="2">The sequence shown here is derived from an EMBL/GenBank/DDBJ whole genome shotgun (WGS) entry which is preliminary data.</text>
</comment>
<reference evidence="2 3" key="1">
    <citation type="journal article" date="2020" name="BMC Genomics">
        <title>Intraspecific diversification of the crop wild relative Brassica cretica Lam. using demographic model selection.</title>
        <authorList>
            <person name="Kioukis A."/>
            <person name="Michalopoulou V.A."/>
            <person name="Briers L."/>
            <person name="Pirintsos S."/>
            <person name="Studholme D.J."/>
            <person name="Pavlidis P."/>
            <person name="Sarris P.F."/>
        </authorList>
    </citation>
    <scope>NUCLEOTIDE SEQUENCE [LARGE SCALE GENOMIC DNA]</scope>
    <source>
        <strain evidence="3">cv. PFS-1207/04</strain>
    </source>
</reference>
<proteinExistence type="predicted"/>
<feature type="region of interest" description="Disordered" evidence="1">
    <location>
        <begin position="1"/>
        <end position="38"/>
    </location>
</feature>
<organism evidence="2 3">
    <name type="scientific">Brassica cretica</name>
    <name type="common">Mustard</name>
    <dbReference type="NCBI Taxonomy" id="69181"/>
    <lineage>
        <taxon>Eukaryota</taxon>
        <taxon>Viridiplantae</taxon>
        <taxon>Streptophyta</taxon>
        <taxon>Embryophyta</taxon>
        <taxon>Tracheophyta</taxon>
        <taxon>Spermatophyta</taxon>
        <taxon>Magnoliopsida</taxon>
        <taxon>eudicotyledons</taxon>
        <taxon>Gunneridae</taxon>
        <taxon>Pentapetalae</taxon>
        <taxon>rosids</taxon>
        <taxon>malvids</taxon>
        <taxon>Brassicales</taxon>
        <taxon>Brassicaceae</taxon>
        <taxon>Brassiceae</taxon>
        <taxon>Brassica</taxon>
    </lineage>
</organism>
<evidence type="ECO:0000256" key="1">
    <source>
        <dbReference type="SAM" id="MobiDB-lite"/>
    </source>
</evidence>
<gene>
    <name evidence="2" type="ORF">DY000_02000700</name>
</gene>
<dbReference type="Proteomes" id="UP000266723">
    <property type="component" value="Unassembled WGS sequence"/>
</dbReference>
<evidence type="ECO:0000313" key="3">
    <source>
        <dbReference type="Proteomes" id="UP000266723"/>
    </source>
</evidence>
<dbReference type="EMBL" id="QGKV02000832">
    <property type="protein sequence ID" value="KAF3547100.1"/>
    <property type="molecule type" value="Genomic_DNA"/>
</dbReference>
<name>A0ABQ7C560_BRACR</name>
<sequence length="67" mass="7385">MMHDSSSGDDDLSSGDDDSGSGDDDSSPGSSNNNMCLWKEMEESKPVDEKLLFTDHVLIFMLCSFFK</sequence>
<accession>A0ABQ7C560</accession>
<feature type="compositionally biased region" description="Acidic residues" evidence="1">
    <location>
        <begin position="7"/>
        <end position="26"/>
    </location>
</feature>
<keyword evidence="3" id="KW-1185">Reference proteome</keyword>
<evidence type="ECO:0000313" key="2">
    <source>
        <dbReference type="EMBL" id="KAF3547100.1"/>
    </source>
</evidence>